<dbReference type="AlphaFoldDB" id="A0A1I0WY22"/>
<proteinExistence type="predicted"/>
<dbReference type="RefSeq" id="WP_090235014.1">
    <property type="nucleotide sequence ID" value="NZ_FOJW01000004.1"/>
</dbReference>
<protein>
    <recommendedName>
        <fullName evidence="1">HTH cro/C1-type domain-containing protein</fullName>
    </recommendedName>
</protein>
<evidence type="ECO:0000313" key="3">
    <source>
        <dbReference type="Proteomes" id="UP000198642"/>
    </source>
</evidence>
<dbReference type="InterPro" id="IPR010982">
    <property type="entry name" value="Lambda_DNA-bd_dom_sf"/>
</dbReference>
<dbReference type="OrthoDB" id="2607719at2"/>
<dbReference type="GO" id="GO:0003677">
    <property type="term" value="F:DNA binding"/>
    <property type="evidence" value="ECO:0007669"/>
    <property type="project" value="InterPro"/>
</dbReference>
<dbReference type="InterPro" id="IPR001387">
    <property type="entry name" value="Cro/C1-type_HTH"/>
</dbReference>
<reference evidence="2 3" key="1">
    <citation type="submission" date="2016-10" db="EMBL/GenBank/DDBJ databases">
        <authorList>
            <person name="de Groot N.N."/>
        </authorList>
    </citation>
    <scope>NUCLEOTIDE SEQUENCE [LARGE SCALE GENOMIC DNA]</scope>
    <source>
        <strain evidence="2 3">CGMCC 1.3702</strain>
    </source>
</reference>
<dbReference type="STRING" id="237679.SAMN04488072_1046"/>
<dbReference type="Proteomes" id="UP000198642">
    <property type="component" value="Unassembled WGS sequence"/>
</dbReference>
<evidence type="ECO:0000313" key="2">
    <source>
        <dbReference type="EMBL" id="SFA93639.1"/>
    </source>
</evidence>
<accession>A0A1I0WY22</accession>
<dbReference type="Gene3D" id="1.10.260.40">
    <property type="entry name" value="lambda repressor-like DNA-binding domains"/>
    <property type="match status" value="1"/>
</dbReference>
<dbReference type="EMBL" id="FOJW01000004">
    <property type="protein sequence ID" value="SFA93639.1"/>
    <property type="molecule type" value="Genomic_DNA"/>
</dbReference>
<organism evidence="2 3">
    <name type="scientific">Lentibacillus halodurans</name>
    <dbReference type="NCBI Taxonomy" id="237679"/>
    <lineage>
        <taxon>Bacteria</taxon>
        <taxon>Bacillati</taxon>
        <taxon>Bacillota</taxon>
        <taxon>Bacilli</taxon>
        <taxon>Bacillales</taxon>
        <taxon>Bacillaceae</taxon>
        <taxon>Lentibacillus</taxon>
    </lineage>
</organism>
<evidence type="ECO:0000259" key="1">
    <source>
        <dbReference type="PROSITE" id="PS50943"/>
    </source>
</evidence>
<dbReference type="PROSITE" id="PS50943">
    <property type="entry name" value="HTH_CROC1"/>
    <property type="match status" value="1"/>
</dbReference>
<sequence>MKPVMITSLEFDLLKNSPIGERVRLLRNKLMNDVDEAFYTANAISKRTGIAAQTITSIERGESKKPSFSVIHSLAKDFYVPIEVFTDEYYEISEKLFSVGKPEEPIDITDLNLDDYDSLIIGDKEYFTSDFDNEERLWQHRRNISFIVYETTVDEGKKLLYKHSKHMKEMEMTNAISQLIHLIELSPQELSSSEWNEAIKRSPLAEAHKIISEPIKRLPTVQFTIEDKNNKGRGEI</sequence>
<name>A0A1I0WY22_9BACI</name>
<feature type="domain" description="HTH cro/C1-type" evidence="1">
    <location>
        <begin position="45"/>
        <end position="85"/>
    </location>
</feature>
<gene>
    <name evidence="2" type="ORF">SAMN04488072_1046</name>
</gene>
<dbReference type="SUPFAM" id="SSF47413">
    <property type="entry name" value="lambda repressor-like DNA-binding domains"/>
    <property type="match status" value="1"/>
</dbReference>
<keyword evidence="3" id="KW-1185">Reference proteome</keyword>
<dbReference type="CDD" id="cd00093">
    <property type="entry name" value="HTH_XRE"/>
    <property type="match status" value="1"/>
</dbReference>